<dbReference type="EMBL" id="JADOGI010000039">
    <property type="protein sequence ID" value="MBF8187135.1"/>
    <property type="molecule type" value="Genomic_DNA"/>
</dbReference>
<protein>
    <recommendedName>
        <fullName evidence="5">YtkA-like domain-containing protein</fullName>
    </recommendedName>
</protein>
<keyword evidence="1" id="KW-0812">Transmembrane</keyword>
<gene>
    <name evidence="3" type="ORF">ITP53_15590</name>
</gene>
<comment type="caution">
    <text evidence="3">The sequence shown here is derived from an EMBL/GenBank/DDBJ whole genome shotgun (WGS) entry which is preliminary data.</text>
</comment>
<accession>A0A931ABV1</accession>
<feature type="transmembrane region" description="Helical" evidence="1">
    <location>
        <begin position="150"/>
        <end position="169"/>
    </location>
</feature>
<evidence type="ECO:0000256" key="2">
    <source>
        <dbReference type="SAM" id="SignalP"/>
    </source>
</evidence>
<evidence type="ECO:0000256" key="1">
    <source>
        <dbReference type="SAM" id="Phobius"/>
    </source>
</evidence>
<dbReference type="AlphaFoldDB" id="A0A931ABV1"/>
<dbReference type="RefSeq" id="WP_195896100.1">
    <property type="nucleotide sequence ID" value="NZ_JADOGI010000039.1"/>
</dbReference>
<evidence type="ECO:0008006" key="5">
    <source>
        <dbReference type="Google" id="ProtNLM"/>
    </source>
</evidence>
<proteinExistence type="predicted"/>
<evidence type="ECO:0000313" key="4">
    <source>
        <dbReference type="Proteomes" id="UP000605361"/>
    </source>
</evidence>
<organism evidence="3 4">
    <name type="scientific">Nonomuraea cypriaca</name>
    <dbReference type="NCBI Taxonomy" id="1187855"/>
    <lineage>
        <taxon>Bacteria</taxon>
        <taxon>Bacillati</taxon>
        <taxon>Actinomycetota</taxon>
        <taxon>Actinomycetes</taxon>
        <taxon>Streptosporangiales</taxon>
        <taxon>Streptosporangiaceae</taxon>
        <taxon>Nonomuraea</taxon>
    </lineage>
</organism>
<keyword evidence="2" id="KW-0732">Signal</keyword>
<dbReference type="Proteomes" id="UP000605361">
    <property type="component" value="Unassembled WGS sequence"/>
</dbReference>
<sequence>MTVVLAGLVLVLGAPAASAHEGPIRLELAGDGAHGVNVLVTWKKDGHPVEEIVSATLVATSSDGRSFGPVPLMSSPEGQNLYHAAEPLPSGEWRVTATATKPSKARTTVKVTARDLAAAPVAVATPLVPGPKAAAPVALVDDEDPMGMPLKIGIIAVAAAIAIAAWIGLARRRGRYGRR</sequence>
<keyword evidence="1" id="KW-1133">Transmembrane helix</keyword>
<keyword evidence="4" id="KW-1185">Reference proteome</keyword>
<feature type="signal peptide" evidence="2">
    <location>
        <begin position="1"/>
        <end position="19"/>
    </location>
</feature>
<name>A0A931ABV1_9ACTN</name>
<keyword evidence="1" id="KW-0472">Membrane</keyword>
<evidence type="ECO:0000313" key="3">
    <source>
        <dbReference type="EMBL" id="MBF8187135.1"/>
    </source>
</evidence>
<feature type="chain" id="PRO_5037495907" description="YtkA-like domain-containing protein" evidence="2">
    <location>
        <begin position="20"/>
        <end position="179"/>
    </location>
</feature>
<reference evidence="3" key="1">
    <citation type="submission" date="2020-11" db="EMBL/GenBank/DDBJ databases">
        <title>Whole-genome analyses of Nonomuraea sp. K274.</title>
        <authorList>
            <person name="Veyisoglu A."/>
        </authorList>
    </citation>
    <scope>NUCLEOTIDE SEQUENCE</scope>
    <source>
        <strain evidence="3">K274</strain>
    </source>
</reference>